<feature type="domain" description="Major facilitator superfamily (MFS) profile" evidence="5">
    <location>
        <begin position="1"/>
        <end position="173"/>
    </location>
</feature>
<reference evidence="6 7" key="1">
    <citation type="submission" date="2017-03" db="EMBL/GenBank/DDBJ databases">
        <title>Lifting the veil on microbial sulfur biogeochemistry in mining wastewaters.</title>
        <authorList>
            <person name="Kantor R.S."/>
            <person name="Colenbrander Nelson T."/>
            <person name="Marshall S."/>
            <person name="Bennett D."/>
            <person name="Apte S."/>
            <person name="Camacho D."/>
            <person name="Thomas B.C."/>
            <person name="Warren L.A."/>
            <person name="Banfield J.F."/>
        </authorList>
    </citation>
    <scope>NUCLEOTIDE SEQUENCE [LARGE SCALE GENOMIC DNA]</scope>
    <source>
        <strain evidence="6">21-59-9</strain>
    </source>
</reference>
<sequence length="173" mass="17915">MSINATIIRSNLSLLPAFGLGLGVAVSVGLARFAYALLLPAMRESLSWNYVAAGSLNTANALGYIVGAVSAYFLLRKIRPSQLFITGLLLTIVAVLATGLRSDLLWLTSTRLLAGIGAAWVFACGGALVAARYHAHQTLRRVATGLFFAGAGIGIAASGLVVNPIIAMFGNPA</sequence>
<dbReference type="InterPro" id="IPR036259">
    <property type="entry name" value="MFS_trans_sf"/>
</dbReference>
<evidence type="ECO:0000256" key="1">
    <source>
        <dbReference type="ARBA" id="ARBA00022692"/>
    </source>
</evidence>
<feature type="transmembrane region" description="Helical" evidence="4">
    <location>
        <begin position="50"/>
        <end position="75"/>
    </location>
</feature>
<keyword evidence="1 4" id="KW-0812">Transmembrane</keyword>
<dbReference type="AlphaFoldDB" id="A0A257SJ16"/>
<dbReference type="SUPFAM" id="SSF103473">
    <property type="entry name" value="MFS general substrate transporter"/>
    <property type="match status" value="1"/>
</dbReference>
<feature type="non-terminal residue" evidence="6">
    <location>
        <position position="173"/>
    </location>
</feature>
<evidence type="ECO:0000256" key="4">
    <source>
        <dbReference type="SAM" id="Phobius"/>
    </source>
</evidence>
<comment type="caution">
    <text evidence="6">The sequence shown here is derived from an EMBL/GenBank/DDBJ whole genome shotgun (WGS) entry which is preliminary data.</text>
</comment>
<dbReference type="Proteomes" id="UP000216779">
    <property type="component" value="Unassembled WGS sequence"/>
</dbReference>
<dbReference type="PANTHER" id="PTHR23537">
    <property type="match status" value="1"/>
</dbReference>
<keyword evidence="2 4" id="KW-1133">Transmembrane helix</keyword>
<dbReference type="PROSITE" id="PS50850">
    <property type="entry name" value="MFS"/>
    <property type="match status" value="1"/>
</dbReference>
<evidence type="ECO:0000256" key="2">
    <source>
        <dbReference type="ARBA" id="ARBA00022989"/>
    </source>
</evidence>
<dbReference type="Pfam" id="PF06779">
    <property type="entry name" value="MFS_4"/>
    <property type="match status" value="1"/>
</dbReference>
<protein>
    <submittedName>
        <fullName evidence="6">MFS transporter</fullName>
    </submittedName>
</protein>
<feature type="transmembrane region" description="Helical" evidence="4">
    <location>
        <begin position="112"/>
        <end position="133"/>
    </location>
</feature>
<gene>
    <name evidence="6" type="ORF">B7Z70_13730</name>
</gene>
<dbReference type="GO" id="GO:0005886">
    <property type="term" value="C:plasma membrane"/>
    <property type="evidence" value="ECO:0007669"/>
    <property type="project" value="TreeGrafter"/>
</dbReference>
<evidence type="ECO:0000259" key="5">
    <source>
        <dbReference type="PROSITE" id="PS50850"/>
    </source>
</evidence>
<dbReference type="GO" id="GO:0022857">
    <property type="term" value="F:transmembrane transporter activity"/>
    <property type="evidence" value="ECO:0007669"/>
    <property type="project" value="InterPro"/>
</dbReference>
<proteinExistence type="predicted"/>
<feature type="transmembrane region" description="Helical" evidence="4">
    <location>
        <begin position="82"/>
        <end position="100"/>
    </location>
</feature>
<feature type="transmembrane region" description="Helical" evidence="4">
    <location>
        <begin position="145"/>
        <end position="169"/>
    </location>
</feature>
<name>A0A257SJ16_9PROT</name>
<organism evidence="6 7">
    <name type="scientific">Acidithiobacillus ferrivorans</name>
    <dbReference type="NCBI Taxonomy" id="160808"/>
    <lineage>
        <taxon>Bacteria</taxon>
        <taxon>Pseudomonadati</taxon>
        <taxon>Pseudomonadota</taxon>
        <taxon>Acidithiobacillia</taxon>
        <taxon>Acidithiobacillales</taxon>
        <taxon>Acidithiobacillaceae</taxon>
        <taxon>Acidithiobacillus</taxon>
    </lineage>
</organism>
<keyword evidence="3 4" id="KW-0472">Membrane</keyword>
<evidence type="ECO:0000313" key="7">
    <source>
        <dbReference type="Proteomes" id="UP000216779"/>
    </source>
</evidence>
<dbReference type="InterPro" id="IPR020846">
    <property type="entry name" value="MFS_dom"/>
</dbReference>
<dbReference type="EMBL" id="NCBC01000741">
    <property type="protein sequence ID" value="OYV73164.1"/>
    <property type="molecule type" value="Genomic_DNA"/>
</dbReference>
<dbReference type="PANTHER" id="PTHR23537:SF1">
    <property type="entry name" value="SUGAR TRANSPORTER"/>
    <property type="match status" value="1"/>
</dbReference>
<dbReference type="Gene3D" id="1.20.1250.20">
    <property type="entry name" value="MFS general substrate transporter like domains"/>
    <property type="match status" value="1"/>
</dbReference>
<feature type="transmembrane region" description="Helical" evidence="4">
    <location>
        <begin position="12"/>
        <end position="38"/>
    </location>
</feature>
<dbReference type="InterPro" id="IPR010645">
    <property type="entry name" value="MFS_4"/>
</dbReference>
<accession>A0A257SJ16</accession>
<evidence type="ECO:0000256" key="3">
    <source>
        <dbReference type="ARBA" id="ARBA00023136"/>
    </source>
</evidence>
<evidence type="ECO:0000313" key="6">
    <source>
        <dbReference type="EMBL" id="OYV73164.1"/>
    </source>
</evidence>